<dbReference type="AlphaFoldDB" id="A0A9N9S5M3"/>
<name>A0A9N9S5M3_9DIPT</name>
<organism evidence="2 3">
    <name type="scientific">Chironomus riparius</name>
    <dbReference type="NCBI Taxonomy" id="315576"/>
    <lineage>
        <taxon>Eukaryota</taxon>
        <taxon>Metazoa</taxon>
        <taxon>Ecdysozoa</taxon>
        <taxon>Arthropoda</taxon>
        <taxon>Hexapoda</taxon>
        <taxon>Insecta</taxon>
        <taxon>Pterygota</taxon>
        <taxon>Neoptera</taxon>
        <taxon>Endopterygota</taxon>
        <taxon>Diptera</taxon>
        <taxon>Nematocera</taxon>
        <taxon>Chironomoidea</taxon>
        <taxon>Chironomidae</taxon>
        <taxon>Chironominae</taxon>
        <taxon>Chironomus</taxon>
    </lineage>
</organism>
<evidence type="ECO:0000313" key="2">
    <source>
        <dbReference type="EMBL" id="CAG9810548.1"/>
    </source>
</evidence>
<feature type="chain" id="PRO_5040278535" evidence="1">
    <location>
        <begin position="21"/>
        <end position="130"/>
    </location>
</feature>
<protein>
    <submittedName>
        <fullName evidence="2">Uncharacterized protein</fullName>
    </submittedName>
</protein>
<sequence length="130" mass="14356">MKFQLVIFLLAAIVFQIANSKPSTSSADDSDEISDVVEEMIKVCKAKSCKKEDILKEVQTAVESHMKSVKPGELKRDEVLKDIDALAKHIGENEVIKGSEMKEFLLGMMKKYEDKFGAAGATTATTKKTK</sequence>
<reference evidence="2" key="2">
    <citation type="submission" date="2022-10" db="EMBL/GenBank/DDBJ databases">
        <authorList>
            <consortium name="ENA_rothamsted_submissions"/>
            <consortium name="culmorum"/>
            <person name="King R."/>
        </authorList>
    </citation>
    <scope>NUCLEOTIDE SEQUENCE</scope>
</reference>
<feature type="signal peptide" evidence="1">
    <location>
        <begin position="1"/>
        <end position="20"/>
    </location>
</feature>
<evidence type="ECO:0000256" key="1">
    <source>
        <dbReference type="SAM" id="SignalP"/>
    </source>
</evidence>
<evidence type="ECO:0000313" key="3">
    <source>
        <dbReference type="Proteomes" id="UP001153620"/>
    </source>
</evidence>
<keyword evidence="3" id="KW-1185">Reference proteome</keyword>
<accession>A0A9N9S5M3</accession>
<dbReference type="Proteomes" id="UP001153620">
    <property type="component" value="Chromosome 4"/>
</dbReference>
<proteinExistence type="predicted"/>
<gene>
    <name evidence="2" type="ORF">CHIRRI_LOCUS13361</name>
</gene>
<dbReference type="EMBL" id="OU895880">
    <property type="protein sequence ID" value="CAG9810548.1"/>
    <property type="molecule type" value="Genomic_DNA"/>
</dbReference>
<keyword evidence="1" id="KW-0732">Signal</keyword>
<reference evidence="2" key="1">
    <citation type="submission" date="2022-01" db="EMBL/GenBank/DDBJ databases">
        <authorList>
            <person name="King R."/>
        </authorList>
    </citation>
    <scope>NUCLEOTIDE SEQUENCE</scope>
</reference>